<dbReference type="EMBL" id="JAUCMN010000005">
    <property type="protein sequence ID" value="MDM7891783.1"/>
    <property type="molecule type" value="Genomic_DNA"/>
</dbReference>
<evidence type="ECO:0000256" key="2">
    <source>
        <dbReference type="SAM" id="Phobius"/>
    </source>
</evidence>
<protein>
    <submittedName>
        <fullName evidence="4">DUF4190 domain-containing protein</fullName>
    </submittedName>
</protein>
<dbReference type="Pfam" id="PF13828">
    <property type="entry name" value="DUF4190"/>
    <property type="match status" value="1"/>
</dbReference>
<accession>A0ABT7TQB7</accession>
<feature type="region of interest" description="Disordered" evidence="1">
    <location>
        <begin position="1"/>
        <end position="146"/>
    </location>
</feature>
<feature type="transmembrane region" description="Helical" evidence="2">
    <location>
        <begin position="165"/>
        <end position="198"/>
    </location>
</feature>
<comment type="caution">
    <text evidence="4">The sequence shown here is derived from an EMBL/GenBank/DDBJ whole genome shotgun (WGS) entry which is preliminary data.</text>
</comment>
<proteinExistence type="predicted"/>
<keyword evidence="2" id="KW-1133">Transmembrane helix</keyword>
<feature type="compositionally biased region" description="Low complexity" evidence="1">
    <location>
        <begin position="98"/>
        <end position="133"/>
    </location>
</feature>
<gene>
    <name evidence="4" type="ORF">QUG93_08805</name>
</gene>
<keyword evidence="5" id="KW-1185">Reference proteome</keyword>
<feature type="compositionally biased region" description="Low complexity" evidence="1">
    <location>
        <begin position="10"/>
        <end position="52"/>
    </location>
</feature>
<evidence type="ECO:0000259" key="3">
    <source>
        <dbReference type="Pfam" id="PF13828"/>
    </source>
</evidence>
<feature type="transmembrane region" description="Helical" evidence="2">
    <location>
        <begin position="218"/>
        <end position="243"/>
    </location>
</feature>
<keyword evidence="2" id="KW-0812">Transmembrane</keyword>
<dbReference type="InterPro" id="IPR025241">
    <property type="entry name" value="DUF4190"/>
</dbReference>
<keyword evidence="2" id="KW-0472">Membrane</keyword>
<sequence length="263" mass="26455">MSDQNQWPKPGDSSGSSDGRQQPDGQQPPQSAPQGSGQDPWSQSGQGSSAQGASGGVPPYGQPHQPNPYGQQQGSPYGQQYGAPSAPQQGSPYGGQPQGAPHGQQQGSPYGQQTGGNPYAAAGPQQAGPQHNPYAPHQQGGNPYAAPYATGGYQPYAQRPKTNTLAILSIVFSGVAGLSLLTFVFAFFAVLAGPAGAILGHVALGKVRTTGESGRGLALAGIIVGWAATGIALIGIVIFFAILGAGTGGYSSDYGYDSGAFVG</sequence>
<evidence type="ECO:0000313" key="4">
    <source>
        <dbReference type="EMBL" id="MDM7891783.1"/>
    </source>
</evidence>
<dbReference type="Proteomes" id="UP001236404">
    <property type="component" value="Unassembled WGS sequence"/>
</dbReference>
<dbReference type="RefSeq" id="WP_289473532.1">
    <property type="nucleotide sequence ID" value="NZ_JAUCMN010000005.1"/>
</dbReference>
<name>A0ABT7TQB7_9MICO</name>
<reference evidence="4 5" key="1">
    <citation type="submission" date="2023-06" db="EMBL/GenBank/DDBJ databases">
        <authorList>
            <person name="Feng G."/>
            <person name="Li J."/>
            <person name="Zhu H."/>
        </authorList>
    </citation>
    <scope>NUCLEOTIDE SEQUENCE [LARGE SCALE GENOMIC DNA]</scope>
    <source>
        <strain evidence="4 5">RHCKG28</strain>
    </source>
</reference>
<organism evidence="4 5">
    <name type="scientific">Curtobacterium caseinilyticum</name>
    <dbReference type="NCBI Taxonomy" id="3055137"/>
    <lineage>
        <taxon>Bacteria</taxon>
        <taxon>Bacillati</taxon>
        <taxon>Actinomycetota</taxon>
        <taxon>Actinomycetes</taxon>
        <taxon>Micrococcales</taxon>
        <taxon>Microbacteriaceae</taxon>
        <taxon>Curtobacterium</taxon>
    </lineage>
</organism>
<feature type="compositionally biased region" description="Low complexity" evidence="1">
    <location>
        <begin position="67"/>
        <end position="91"/>
    </location>
</feature>
<feature type="domain" description="DUF4190" evidence="3">
    <location>
        <begin position="175"/>
        <end position="234"/>
    </location>
</feature>
<evidence type="ECO:0000256" key="1">
    <source>
        <dbReference type="SAM" id="MobiDB-lite"/>
    </source>
</evidence>
<evidence type="ECO:0000313" key="5">
    <source>
        <dbReference type="Proteomes" id="UP001236404"/>
    </source>
</evidence>